<reference evidence="4" key="5">
    <citation type="submission" date="2015-06" db="UniProtKB">
        <authorList>
            <consortium name="EnsemblFungi"/>
        </authorList>
    </citation>
    <scope>IDENTIFICATION</scope>
    <source>
        <strain evidence="4">ATCC 64411</strain>
    </source>
</reference>
<dbReference type="EnsemblFungi" id="MAPG_07819T0">
    <property type="protein sequence ID" value="MAPG_07819T0"/>
    <property type="gene ID" value="MAPG_07819"/>
</dbReference>
<dbReference type="AlphaFoldDB" id="A0A0C4E5P5"/>
<reference evidence="3" key="2">
    <citation type="submission" date="2010-05" db="EMBL/GenBank/DDBJ databases">
        <title>The Genome Sequence of Magnaporthe poae strain ATCC 64411.</title>
        <authorList>
            <consortium name="The Broad Institute Genome Sequencing Platform"/>
            <consortium name="Broad Institute Genome Sequencing Center for Infectious Disease"/>
            <person name="Ma L.-J."/>
            <person name="Dead R."/>
            <person name="Young S."/>
            <person name="Zeng Q."/>
            <person name="Koehrsen M."/>
            <person name="Alvarado L."/>
            <person name="Berlin A."/>
            <person name="Chapman S.B."/>
            <person name="Chen Z."/>
            <person name="Freedman E."/>
            <person name="Gellesch M."/>
            <person name="Goldberg J."/>
            <person name="Griggs A."/>
            <person name="Gujja S."/>
            <person name="Heilman E.R."/>
            <person name="Heiman D."/>
            <person name="Hepburn T."/>
            <person name="Howarth C."/>
            <person name="Jen D."/>
            <person name="Larson L."/>
            <person name="Mehta T."/>
            <person name="Neiman D."/>
            <person name="Pearson M."/>
            <person name="Roberts A."/>
            <person name="Saif S."/>
            <person name="Shea T."/>
            <person name="Shenoy N."/>
            <person name="Sisk P."/>
            <person name="Stolte C."/>
            <person name="Sykes S."/>
            <person name="Walk T."/>
            <person name="White J."/>
            <person name="Yandava C."/>
            <person name="Haas B."/>
            <person name="Nusbaum C."/>
            <person name="Birren B."/>
        </authorList>
    </citation>
    <scope>NUCLEOTIDE SEQUENCE</scope>
    <source>
        <strain evidence="3">ATCC 64411</strain>
    </source>
</reference>
<sequence length="629" mass="71147">MRLLNVSTLQLAEYFDKQVPKYAILSHTWGPNEETFRDYQRDPSFRPKSEKVVGCCAQAKYYGYSHVWIDTLCIDKSSSVELSEAINSMFAWYKKSEICLVYLEDISSIHFNAGFRHGHHLDPKREDGSARETRLRYEKEHRELAREDLGRCRWFTRGWTLQELVAPSRVHFFDHAWSFLGRKCPDMTEWLSDITKIPPDTLACERVPTEYSVAQRMSWAANRVTTRTEDRAYCLLGLFGINMPLLYGEGNNAFRRLQEEIIRVSADHSILASRFNLPSAGYGLPSFGCLAASPASFAGCQTVLATQDWVETRPNVEDSDESADDSPGGWTAGLGRSRGMKNTDSHFTMTNKGLLITLDCIDLEMPGVRSKTTLALLRCNVSDEVLGSLDREADKVERIAVLLRSNKTKQVFWSSVVNPPLLLSERLFQKYGTRREMYLSCRAENSHGRLFAAVWIRMPSESPVPTVAAVFPAGCSVDPGQEAGQFVARVSYDMALTAKPRDTTQDRAHTVLIHFTFDRDGINPQQPDFVVRLDFQYYRKLVGEHLNTVSVNPLSCSVAVLGKPEQLLEVLAADHSGRYRWLDDKTTGLAWSDRSLQIGDYTCSIFTNTFGHGYLWAVELEFASAQEPT</sequence>
<dbReference type="OrthoDB" id="20872at2759"/>
<reference evidence="4" key="4">
    <citation type="journal article" date="2015" name="G3 (Bethesda)">
        <title>Genome sequences of three phytopathogenic species of the Magnaporthaceae family of fungi.</title>
        <authorList>
            <person name="Okagaki L.H."/>
            <person name="Nunes C.C."/>
            <person name="Sailsbery J."/>
            <person name="Clay B."/>
            <person name="Brown D."/>
            <person name="John T."/>
            <person name="Oh Y."/>
            <person name="Young N."/>
            <person name="Fitzgerald M."/>
            <person name="Haas B.J."/>
            <person name="Zeng Q."/>
            <person name="Young S."/>
            <person name="Adiconis X."/>
            <person name="Fan L."/>
            <person name="Levin J.Z."/>
            <person name="Mitchell T.K."/>
            <person name="Okubara P.A."/>
            <person name="Farman M.L."/>
            <person name="Kohn L.M."/>
            <person name="Birren B."/>
            <person name="Ma L.-J."/>
            <person name="Dean R.A."/>
        </authorList>
    </citation>
    <scope>NUCLEOTIDE SEQUENCE</scope>
    <source>
        <strain evidence="4">ATCC 64411 / 73-15</strain>
    </source>
</reference>
<dbReference type="STRING" id="644358.A0A0C4E5P5"/>
<keyword evidence="5" id="KW-1185">Reference proteome</keyword>
<gene>
    <name evidence="3" type="ORF">MAPG_07819</name>
</gene>
<name>A0A0C4E5P5_MAGP6</name>
<feature type="domain" description="Heterokaryon incompatibility" evidence="2">
    <location>
        <begin position="22"/>
        <end position="163"/>
    </location>
</feature>
<dbReference type="PANTHER" id="PTHR10622">
    <property type="entry name" value="HET DOMAIN-CONTAINING PROTEIN"/>
    <property type="match status" value="1"/>
</dbReference>
<evidence type="ECO:0000313" key="3">
    <source>
        <dbReference type="EMBL" id="KLU88836.1"/>
    </source>
</evidence>
<evidence type="ECO:0000259" key="2">
    <source>
        <dbReference type="Pfam" id="PF06985"/>
    </source>
</evidence>
<dbReference type="EMBL" id="GL876972">
    <property type="protein sequence ID" value="KLU88836.1"/>
    <property type="molecule type" value="Genomic_DNA"/>
</dbReference>
<evidence type="ECO:0000313" key="4">
    <source>
        <dbReference type="EnsemblFungi" id="MAPG_07819T0"/>
    </source>
</evidence>
<dbReference type="VEuPathDB" id="FungiDB:MAPG_07819"/>
<dbReference type="EMBL" id="ADBL01001896">
    <property type="status" value="NOT_ANNOTATED_CDS"/>
    <property type="molecule type" value="Genomic_DNA"/>
</dbReference>
<proteinExistence type="predicted"/>
<accession>A0A0C4E5P5</accession>
<evidence type="ECO:0000256" key="1">
    <source>
        <dbReference type="SAM" id="MobiDB-lite"/>
    </source>
</evidence>
<reference evidence="5" key="1">
    <citation type="submission" date="2010-05" db="EMBL/GenBank/DDBJ databases">
        <title>The genome sequence of Magnaporthe poae strain ATCC 64411.</title>
        <authorList>
            <person name="Ma L.-J."/>
            <person name="Dead R."/>
            <person name="Young S."/>
            <person name="Zeng Q."/>
            <person name="Koehrsen M."/>
            <person name="Alvarado L."/>
            <person name="Berlin A."/>
            <person name="Chapman S.B."/>
            <person name="Chen Z."/>
            <person name="Freedman E."/>
            <person name="Gellesch M."/>
            <person name="Goldberg J."/>
            <person name="Griggs A."/>
            <person name="Gujja S."/>
            <person name="Heilman E.R."/>
            <person name="Heiman D."/>
            <person name="Hepburn T."/>
            <person name="Howarth C."/>
            <person name="Jen D."/>
            <person name="Larson L."/>
            <person name="Mehta T."/>
            <person name="Neiman D."/>
            <person name="Pearson M."/>
            <person name="Roberts A."/>
            <person name="Saif S."/>
            <person name="Shea T."/>
            <person name="Shenoy N."/>
            <person name="Sisk P."/>
            <person name="Stolte C."/>
            <person name="Sykes S."/>
            <person name="Walk T."/>
            <person name="White J."/>
            <person name="Yandava C."/>
            <person name="Haas B."/>
            <person name="Nusbaum C."/>
            <person name="Birren B."/>
        </authorList>
    </citation>
    <scope>NUCLEOTIDE SEQUENCE [LARGE SCALE GENOMIC DNA]</scope>
    <source>
        <strain evidence="5">ATCC 64411 / 73-15</strain>
    </source>
</reference>
<dbReference type="PANTHER" id="PTHR10622:SF10">
    <property type="entry name" value="HET DOMAIN-CONTAINING PROTEIN"/>
    <property type="match status" value="1"/>
</dbReference>
<reference evidence="3" key="3">
    <citation type="submission" date="2011-03" db="EMBL/GenBank/DDBJ databases">
        <title>Annotation of Magnaporthe poae ATCC 64411.</title>
        <authorList>
            <person name="Ma L.-J."/>
            <person name="Dead R."/>
            <person name="Young S.K."/>
            <person name="Zeng Q."/>
            <person name="Gargeya S."/>
            <person name="Fitzgerald M."/>
            <person name="Haas B."/>
            <person name="Abouelleil A."/>
            <person name="Alvarado L."/>
            <person name="Arachchi H.M."/>
            <person name="Berlin A."/>
            <person name="Brown A."/>
            <person name="Chapman S.B."/>
            <person name="Chen Z."/>
            <person name="Dunbar C."/>
            <person name="Freedman E."/>
            <person name="Gearin G."/>
            <person name="Gellesch M."/>
            <person name="Goldberg J."/>
            <person name="Griggs A."/>
            <person name="Gujja S."/>
            <person name="Heiman D."/>
            <person name="Howarth C."/>
            <person name="Larson L."/>
            <person name="Lui A."/>
            <person name="MacDonald P.J.P."/>
            <person name="Mehta T."/>
            <person name="Montmayeur A."/>
            <person name="Murphy C."/>
            <person name="Neiman D."/>
            <person name="Pearson M."/>
            <person name="Priest M."/>
            <person name="Roberts A."/>
            <person name="Saif S."/>
            <person name="Shea T."/>
            <person name="Shenoy N."/>
            <person name="Sisk P."/>
            <person name="Stolte C."/>
            <person name="Sykes S."/>
            <person name="Yandava C."/>
            <person name="Wortman J."/>
            <person name="Nusbaum C."/>
            <person name="Birren B."/>
        </authorList>
    </citation>
    <scope>NUCLEOTIDE SEQUENCE</scope>
    <source>
        <strain evidence="3">ATCC 64411</strain>
    </source>
</reference>
<evidence type="ECO:0000313" key="5">
    <source>
        <dbReference type="Proteomes" id="UP000011715"/>
    </source>
</evidence>
<feature type="region of interest" description="Disordered" evidence="1">
    <location>
        <begin position="312"/>
        <end position="343"/>
    </location>
</feature>
<dbReference type="Proteomes" id="UP000011715">
    <property type="component" value="Unassembled WGS sequence"/>
</dbReference>
<organism evidence="4 5">
    <name type="scientific">Magnaporthiopsis poae (strain ATCC 64411 / 73-15)</name>
    <name type="common">Kentucky bluegrass fungus</name>
    <name type="synonym">Magnaporthe poae</name>
    <dbReference type="NCBI Taxonomy" id="644358"/>
    <lineage>
        <taxon>Eukaryota</taxon>
        <taxon>Fungi</taxon>
        <taxon>Dikarya</taxon>
        <taxon>Ascomycota</taxon>
        <taxon>Pezizomycotina</taxon>
        <taxon>Sordariomycetes</taxon>
        <taxon>Sordariomycetidae</taxon>
        <taxon>Magnaporthales</taxon>
        <taxon>Magnaporthaceae</taxon>
        <taxon>Magnaporthiopsis</taxon>
    </lineage>
</organism>
<protein>
    <recommendedName>
        <fullName evidence="2">Heterokaryon incompatibility domain-containing protein</fullName>
    </recommendedName>
</protein>
<dbReference type="Pfam" id="PF06985">
    <property type="entry name" value="HET"/>
    <property type="match status" value="1"/>
</dbReference>
<dbReference type="InterPro" id="IPR010730">
    <property type="entry name" value="HET"/>
</dbReference>